<sequence>MTETRPRPRQVTLAAWLIMGGSIAVVLLVFDRLTGLQTLETRESVESFLSEPPGSDLGVGVDGVLSVIRTLGMVAAGCATAAAILGYQVLRRSRSARLAVTVLAVPLFVAGMVTGGFVPALVAASALMLWLQPARDWFSDNPPVREAPAPPVAPPMPSVPPAFRAPPPGAQPPAPPSHPGLPPRVWPAPYAGTPGDASAPRPSAVVWSCVLTWICTGVTAAGAGISALAFALEPDLILDEARRQSPELADRGITDTMLMTTTYVMLGFVVAWCLAAATLAVLTFRRIGWARIVLVVSASVTIAVSLLGTAMGGFLLVLPLLASVVTVAFLLRPDVRDYPADRSAAARRRRPSSITPVSLQKAQRTRCRPASES</sequence>
<dbReference type="Proteomes" id="UP000780875">
    <property type="component" value="Unassembled WGS sequence"/>
</dbReference>
<reference evidence="3 4" key="1">
    <citation type="submission" date="2021-09" db="EMBL/GenBank/DDBJ databases">
        <title>Whole genome sequence of Nocardioides sp. GBK3QG-3.</title>
        <authorList>
            <person name="Tuo L."/>
        </authorList>
    </citation>
    <scope>NUCLEOTIDE SEQUENCE [LARGE SCALE GENOMIC DNA]</scope>
    <source>
        <strain evidence="3 4">GBK3QG-3</strain>
    </source>
</reference>
<organism evidence="3 4">
    <name type="scientific">Nocardioides mangrovi</name>
    <dbReference type="NCBI Taxonomy" id="2874580"/>
    <lineage>
        <taxon>Bacteria</taxon>
        <taxon>Bacillati</taxon>
        <taxon>Actinomycetota</taxon>
        <taxon>Actinomycetes</taxon>
        <taxon>Propionibacteriales</taxon>
        <taxon>Nocardioidaceae</taxon>
        <taxon>Nocardioides</taxon>
    </lineage>
</organism>
<dbReference type="EMBL" id="JAIQZJ010000004">
    <property type="protein sequence ID" value="MBZ5738309.1"/>
    <property type="molecule type" value="Genomic_DNA"/>
</dbReference>
<evidence type="ECO:0000256" key="2">
    <source>
        <dbReference type="SAM" id="Phobius"/>
    </source>
</evidence>
<accession>A0ABS7UBD4</accession>
<evidence type="ECO:0000256" key="1">
    <source>
        <dbReference type="SAM" id="MobiDB-lite"/>
    </source>
</evidence>
<feature type="region of interest" description="Disordered" evidence="1">
    <location>
        <begin position="342"/>
        <end position="373"/>
    </location>
</feature>
<protein>
    <recommendedName>
        <fullName evidence="5">DUF4064 domain-containing protein</fullName>
    </recommendedName>
</protein>
<feature type="transmembrane region" description="Helical" evidence="2">
    <location>
        <begin position="289"/>
        <end position="307"/>
    </location>
</feature>
<feature type="transmembrane region" description="Helical" evidence="2">
    <location>
        <begin position="67"/>
        <end position="90"/>
    </location>
</feature>
<gene>
    <name evidence="3" type="ORF">K8U61_09060</name>
</gene>
<comment type="caution">
    <text evidence="3">The sequence shown here is derived from an EMBL/GenBank/DDBJ whole genome shotgun (WGS) entry which is preliminary data.</text>
</comment>
<evidence type="ECO:0000313" key="4">
    <source>
        <dbReference type="Proteomes" id="UP000780875"/>
    </source>
</evidence>
<evidence type="ECO:0000313" key="3">
    <source>
        <dbReference type="EMBL" id="MBZ5738309.1"/>
    </source>
</evidence>
<name>A0ABS7UBD4_9ACTN</name>
<dbReference type="RefSeq" id="WP_224122682.1">
    <property type="nucleotide sequence ID" value="NZ_JAIQZJ010000004.1"/>
</dbReference>
<feature type="transmembrane region" description="Helical" evidence="2">
    <location>
        <begin position="263"/>
        <end position="282"/>
    </location>
</feature>
<proteinExistence type="predicted"/>
<evidence type="ECO:0008006" key="5">
    <source>
        <dbReference type="Google" id="ProtNLM"/>
    </source>
</evidence>
<keyword evidence="2" id="KW-0472">Membrane</keyword>
<feature type="region of interest" description="Disordered" evidence="1">
    <location>
        <begin position="142"/>
        <end position="187"/>
    </location>
</feature>
<feature type="transmembrane region" description="Helical" evidence="2">
    <location>
        <begin position="313"/>
        <end position="331"/>
    </location>
</feature>
<feature type="compositionally biased region" description="Pro residues" evidence="1">
    <location>
        <begin position="148"/>
        <end position="186"/>
    </location>
</feature>
<keyword evidence="2" id="KW-0812">Transmembrane</keyword>
<keyword evidence="4" id="KW-1185">Reference proteome</keyword>
<keyword evidence="2" id="KW-1133">Transmembrane helix</keyword>
<feature type="transmembrane region" description="Helical" evidence="2">
    <location>
        <begin position="102"/>
        <end position="131"/>
    </location>
</feature>
<feature type="transmembrane region" description="Helical" evidence="2">
    <location>
        <begin position="12"/>
        <end position="30"/>
    </location>
</feature>